<dbReference type="GO" id="GO:0016788">
    <property type="term" value="F:hydrolase activity, acting on ester bonds"/>
    <property type="evidence" value="ECO:0007669"/>
    <property type="project" value="InterPro"/>
</dbReference>
<sequence>MVSRSPFESFQWKSDIFNCESTDIDNFYLQLEQEMSRLGMVEKKLGDVGKYSVSLYQSPAAKSGLPSLLISAGFHGEESAGPWGLLHFLSEASVELFERVNLSILPLVNPTGFKRGHRFNKFGENPNRGFVFENGKPKANESTSVEGKLLLEHAQLLIAASRDGILTCHEDVLSHEAYVYSFEPSQVPGRFSLDLRDTLAGYFPIAVDGEIDGCPVKDGLIFNHFDTSFEACLVRSGARVGACTETPALQNFDQRVLANSAAMTHFLALCAPLCD</sequence>
<dbReference type="EMBL" id="SUNE01000007">
    <property type="protein sequence ID" value="MDG5900684.1"/>
    <property type="molecule type" value="Genomic_DNA"/>
</dbReference>
<evidence type="ECO:0000256" key="5">
    <source>
        <dbReference type="PROSITE-ProRule" id="PRU01379"/>
    </source>
</evidence>
<dbReference type="InterPro" id="IPR000834">
    <property type="entry name" value="Peptidase_M14"/>
</dbReference>
<dbReference type="AlphaFoldDB" id="A0A073KY14"/>
<evidence type="ECO:0000256" key="1">
    <source>
        <dbReference type="ARBA" id="ARBA00001947"/>
    </source>
</evidence>
<dbReference type="GO" id="GO:0006508">
    <property type="term" value="P:proteolysis"/>
    <property type="evidence" value="ECO:0007669"/>
    <property type="project" value="InterPro"/>
</dbReference>
<feature type="domain" description="Peptidase M14" evidence="6">
    <location>
        <begin position="15"/>
        <end position="270"/>
    </location>
</feature>
<reference evidence="8 10" key="3">
    <citation type="submission" date="2022-09" db="EMBL/GenBank/DDBJ databases">
        <title>The outer-membrane cytochrome OmcA is essential for infection of Shewanella oneidensis by a zebrafish-associated bacteriophage.</title>
        <authorList>
            <person name="Grenfell A.W."/>
            <person name="Intile P."/>
            <person name="Mcfarlane J."/>
            <person name="Leung D."/>
            <person name="Abdalla K."/>
            <person name="Wold M."/>
            <person name="Kees E."/>
            <person name="Gralnick J."/>
        </authorList>
    </citation>
    <scope>NUCLEOTIDE SEQUENCE [LARGE SCALE GENOMIC DNA]</scope>
    <source>
        <strain evidence="8 10">NF-5</strain>
    </source>
</reference>
<dbReference type="Proteomes" id="UP001187859">
    <property type="component" value="Unassembled WGS sequence"/>
</dbReference>
<dbReference type="GO" id="GO:0008270">
    <property type="term" value="F:zinc ion binding"/>
    <property type="evidence" value="ECO:0007669"/>
    <property type="project" value="InterPro"/>
</dbReference>
<dbReference type="EMBL" id="JASGOQ010000001">
    <property type="protein sequence ID" value="MDV5391432.1"/>
    <property type="molecule type" value="Genomic_DNA"/>
</dbReference>
<evidence type="ECO:0000313" key="8">
    <source>
        <dbReference type="EMBL" id="MDI5831942.1"/>
    </source>
</evidence>
<dbReference type="EMBL" id="JAOTLW010000009">
    <property type="protein sequence ID" value="MDI5831942.1"/>
    <property type="molecule type" value="Genomic_DNA"/>
</dbReference>
<evidence type="ECO:0000259" key="6">
    <source>
        <dbReference type="PROSITE" id="PS52035"/>
    </source>
</evidence>
<evidence type="ECO:0000313" key="9">
    <source>
        <dbReference type="EMBL" id="MDV5391432.1"/>
    </source>
</evidence>
<protein>
    <submittedName>
        <fullName evidence="8">M14 family metallocarboxypeptidase</fullName>
    </submittedName>
    <submittedName>
        <fullName evidence="7">N-acetyl-L-ornithine deacetylase ArgE</fullName>
    </submittedName>
</protein>
<evidence type="ECO:0000256" key="4">
    <source>
        <dbReference type="ARBA" id="ARBA00022833"/>
    </source>
</evidence>
<evidence type="ECO:0000313" key="10">
    <source>
        <dbReference type="Proteomes" id="UP001159075"/>
    </source>
</evidence>
<evidence type="ECO:0000313" key="7">
    <source>
        <dbReference type="EMBL" id="MDG5900684.1"/>
    </source>
</evidence>
<reference evidence="7" key="1">
    <citation type="journal article" date="2019" name="Int J Environ Res Public Health">
        <title>Characterization of Chromosome-Mediated BlaOXA-894 in Shewanella xiamenensis Isolated from Pig Wastewater.</title>
        <authorList>
            <person name="Zou H."/>
            <person name="Zhou Z."/>
            <person name="Xia H."/>
            <person name="Zhao Q."/>
            <person name="Li X."/>
        </authorList>
    </citation>
    <scope>NUCLEOTIDE SEQUENCE</scope>
    <source>
        <strain evidence="7">2015oxa</strain>
    </source>
</reference>
<dbReference type="GeneID" id="75187578"/>
<dbReference type="Proteomes" id="UP001159075">
    <property type="component" value="Unassembled WGS sequence"/>
</dbReference>
<gene>
    <name evidence="7" type="ORF">E2650_12455</name>
    <name evidence="8" type="ORF">ODY93_10230</name>
    <name evidence="9" type="ORF">QM089_14545</name>
</gene>
<name>A0A073KY14_9GAMM</name>
<comment type="cofactor">
    <cofactor evidence="1">
        <name>Zn(2+)</name>
        <dbReference type="ChEBI" id="CHEBI:29105"/>
    </cofactor>
</comment>
<dbReference type="PROSITE" id="PS52035">
    <property type="entry name" value="PEPTIDASE_M14"/>
    <property type="match status" value="1"/>
</dbReference>
<accession>A0A073KY14</accession>
<dbReference type="InterPro" id="IPR055438">
    <property type="entry name" value="AstE_AspA_cat"/>
</dbReference>
<proteinExistence type="inferred from homology"/>
<comment type="caution">
    <text evidence="7">The sequence shown here is derived from an EMBL/GenBank/DDBJ whole genome shotgun (WGS) entry which is preliminary data.</text>
</comment>
<evidence type="ECO:0000256" key="2">
    <source>
        <dbReference type="ARBA" id="ARBA00022723"/>
    </source>
</evidence>
<organism evidence="7">
    <name type="scientific">Shewanella xiamenensis</name>
    <dbReference type="NCBI Taxonomy" id="332186"/>
    <lineage>
        <taxon>Bacteria</taxon>
        <taxon>Pseudomonadati</taxon>
        <taxon>Pseudomonadota</taxon>
        <taxon>Gammaproteobacteria</taxon>
        <taxon>Alteromonadales</taxon>
        <taxon>Shewanellaceae</taxon>
        <taxon>Shewanella</taxon>
    </lineage>
</organism>
<dbReference type="RefSeq" id="WP_037421721.1">
    <property type="nucleotide sequence ID" value="NZ_AP025014.1"/>
</dbReference>
<dbReference type="SUPFAM" id="SSF53187">
    <property type="entry name" value="Zn-dependent exopeptidases"/>
    <property type="match status" value="1"/>
</dbReference>
<keyword evidence="2" id="KW-0479">Metal-binding</keyword>
<dbReference type="Gene3D" id="3.40.630.10">
    <property type="entry name" value="Zn peptidases"/>
    <property type="match status" value="1"/>
</dbReference>
<keyword evidence="3" id="KW-0378">Hydrolase</keyword>
<dbReference type="CDD" id="cd06231">
    <property type="entry name" value="M14_REP34-like"/>
    <property type="match status" value="1"/>
</dbReference>
<keyword evidence="10" id="KW-1185">Reference proteome</keyword>
<dbReference type="Pfam" id="PF24827">
    <property type="entry name" value="AstE_AspA_cat"/>
    <property type="match status" value="1"/>
</dbReference>
<dbReference type="GO" id="GO:0004181">
    <property type="term" value="F:metallocarboxypeptidase activity"/>
    <property type="evidence" value="ECO:0007669"/>
    <property type="project" value="InterPro"/>
</dbReference>
<dbReference type="Proteomes" id="UP001152518">
    <property type="component" value="Unassembled WGS sequence"/>
</dbReference>
<feature type="active site" description="Proton donor/acceptor" evidence="5">
    <location>
        <position position="245"/>
    </location>
</feature>
<reference evidence="7" key="2">
    <citation type="submission" date="2019-04" db="EMBL/GenBank/DDBJ databases">
        <authorList>
            <person name="Zou H."/>
        </authorList>
    </citation>
    <scope>NUCLEOTIDE SEQUENCE</scope>
    <source>
        <strain evidence="7">2015oxa</strain>
    </source>
</reference>
<reference evidence="9" key="4">
    <citation type="submission" date="2023-05" db="EMBL/GenBank/DDBJ databases">
        <title>Colonisation of extended spectrum b-lactamase- and carbapenemase-producing bacteria on hospital surfaces from low- and middle-income countries.</title>
        <authorList>
            <person name="Nieto-Rosado M."/>
            <person name="Sands K."/>
            <person name="Iregbu K."/>
            <person name="Zahra R."/>
            <person name="Mazarati J.B."/>
            <person name="Mehtar S."/>
            <person name="Barnards-Group B."/>
            <person name="Walsh T.R."/>
        </authorList>
    </citation>
    <scope>NUCLEOTIDE SEQUENCE</scope>
    <source>
        <strain evidence="9">PP-E493</strain>
    </source>
</reference>
<dbReference type="OrthoDB" id="184972at2"/>
<evidence type="ECO:0000256" key="3">
    <source>
        <dbReference type="ARBA" id="ARBA00022801"/>
    </source>
</evidence>
<comment type="similarity">
    <text evidence="5">Belongs to the peptidase M14 family.</text>
</comment>
<keyword evidence="4" id="KW-0862">Zinc</keyword>